<feature type="region of interest" description="Disordered" evidence="4">
    <location>
        <begin position="362"/>
        <end position="438"/>
    </location>
</feature>
<evidence type="ECO:0000256" key="1">
    <source>
        <dbReference type="ARBA" id="ARBA00004519"/>
    </source>
</evidence>
<accession>A0ABW1YQV6</accession>
<organism evidence="9 10">
    <name type="scientific">Microbulbifer taiwanensis</name>
    <dbReference type="NCBI Taxonomy" id="986746"/>
    <lineage>
        <taxon>Bacteria</taxon>
        <taxon>Pseudomonadati</taxon>
        <taxon>Pseudomonadota</taxon>
        <taxon>Gammaproteobacteria</taxon>
        <taxon>Cellvibrionales</taxon>
        <taxon>Microbulbiferaceae</taxon>
        <taxon>Microbulbifer</taxon>
    </lineage>
</organism>
<dbReference type="Pfam" id="PF25917">
    <property type="entry name" value="BSH_RND"/>
    <property type="match status" value="1"/>
</dbReference>
<dbReference type="NCBIfam" id="TIGR01730">
    <property type="entry name" value="RND_mfp"/>
    <property type="match status" value="1"/>
</dbReference>
<keyword evidence="10" id="KW-1185">Reference proteome</keyword>
<comment type="subcellular location">
    <subcellularLocation>
        <location evidence="1">Cell inner membrane</location>
        <topology evidence="1">Lipid-anchor</topology>
    </subcellularLocation>
</comment>
<dbReference type="RefSeq" id="WP_377484041.1">
    <property type="nucleotide sequence ID" value="NZ_JBHSVR010000001.1"/>
</dbReference>
<comment type="caution">
    <text evidence="9">The sequence shown here is derived from an EMBL/GenBank/DDBJ whole genome shotgun (WGS) entry which is preliminary data.</text>
</comment>
<dbReference type="Gene3D" id="1.10.287.470">
    <property type="entry name" value="Helix hairpin bin"/>
    <property type="match status" value="1"/>
</dbReference>
<evidence type="ECO:0000256" key="2">
    <source>
        <dbReference type="ARBA" id="ARBA00009477"/>
    </source>
</evidence>
<feature type="coiled-coil region" evidence="3">
    <location>
        <begin position="96"/>
        <end position="161"/>
    </location>
</feature>
<gene>
    <name evidence="9" type="ORF">ACFQBM_17630</name>
</gene>
<dbReference type="SUPFAM" id="SSF111369">
    <property type="entry name" value="HlyD-like secretion proteins"/>
    <property type="match status" value="1"/>
</dbReference>
<feature type="domain" description="Multidrug resistance protein MdtA-like C-terminal permuted SH3" evidence="8">
    <location>
        <begin position="300"/>
        <end position="358"/>
    </location>
</feature>
<proteinExistence type="inferred from homology"/>
<dbReference type="InterPro" id="IPR006143">
    <property type="entry name" value="RND_pump_MFP"/>
</dbReference>
<protein>
    <submittedName>
        <fullName evidence="9">Efflux RND transporter periplasmic adaptor subunit</fullName>
    </submittedName>
</protein>
<feature type="domain" description="Multidrug resistance protein MdtA-like beta-barrel" evidence="7">
    <location>
        <begin position="201"/>
        <end position="290"/>
    </location>
</feature>
<evidence type="ECO:0000259" key="8">
    <source>
        <dbReference type="Pfam" id="PF25967"/>
    </source>
</evidence>
<evidence type="ECO:0000259" key="5">
    <source>
        <dbReference type="Pfam" id="PF25876"/>
    </source>
</evidence>
<feature type="compositionally biased region" description="Low complexity" evidence="4">
    <location>
        <begin position="388"/>
        <end position="405"/>
    </location>
</feature>
<dbReference type="Pfam" id="PF25967">
    <property type="entry name" value="RND-MFP_C"/>
    <property type="match status" value="1"/>
</dbReference>
<dbReference type="PROSITE" id="PS51257">
    <property type="entry name" value="PROKAR_LIPOPROTEIN"/>
    <property type="match status" value="1"/>
</dbReference>
<dbReference type="PANTHER" id="PTHR30158">
    <property type="entry name" value="ACRA/E-RELATED COMPONENT OF DRUG EFFLUX TRANSPORTER"/>
    <property type="match status" value="1"/>
</dbReference>
<keyword evidence="3" id="KW-0175">Coiled coil</keyword>
<dbReference type="EMBL" id="JBHSVR010000001">
    <property type="protein sequence ID" value="MFC6635114.1"/>
    <property type="molecule type" value="Genomic_DNA"/>
</dbReference>
<evidence type="ECO:0000313" key="9">
    <source>
        <dbReference type="EMBL" id="MFC6635114.1"/>
    </source>
</evidence>
<dbReference type="InterPro" id="IPR058624">
    <property type="entry name" value="MdtA-like_HH"/>
</dbReference>
<evidence type="ECO:0000313" key="10">
    <source>
        <dbReference type="Proteomes" id="UP001596425"/>
    </source>
</evidence>
<dbReference type="Gene3D" id="2.40.30.170">
    <property type="match status" value="1"/>
</dbReference>
<comment type="similarity">
    <text evidence="2">Belongs to the membrane fusion protein (MFP) (TC 8.A.1) family.</text>
</comment>
<evidence type="ECO:0000259" key="7">
    <source>
        <dbReference type="Pfam" id="PF25944"/>
    </source>
</evidence>
<dbReference type="Pfam" id="PF25944">
    <property type="entry name" value="Beta-barrel_RND"/>
    <property type="match status" value="1"/>
</dbReference>
<feature type="domain" description="Multidrug resistance protein MdtA-like barrel-sandwich hybrid" evidence="6">
    <location>
        <begin position="58"/>
        <end position="186"/>
    </location>
</feature>
<feature type="domain" description="Multidrug resistance protein MdtA-like alpha-helical hairpin" evidence="5">
    <location>
        <begin position="96"/>
        <end position="165"/>
    </location>
</feature>
<dbReference type="Gene3D" id="2.40.50.100">
    <property type="match status" value="1"/>
</dbReference>
<dbReference type="Pfam" id="PF25876">
    <property type="entry name" value="HH_MFP_RND"/>
    <property type="match status" value="1"/>
</dbReference>
<evidence type="ECO:0000256" key="3">
    <source>
        <dbReference type="SAM" id="Coils"/>
    </source>
</evidence>
<dbReference type="Gene3D" id="2.40.420.20">
    <property type="match status" value="1"/>
</dbReference>
<sequence length="438" mass="48738">MARFFLFGLSLLLLGSCAKKEEQEAPPPPPVEVLSVREQPVIPRYEYVGRVEATDEYKVRPRVEGYILSRHFTEGDTVQKGQLLFEIDPKPFIAALENQNAKFAQAQSALRVAERNYRRGRQLVGEGAISQVQMDELTGKFEETQSQVEAVQADVDKAELDLSYTEIYAPLTGRIGRTEYTEGSLVGPESDPLTTIVKMDPIYVLFEVPEDRLFSVQIEQERRRQRGMAPVQREIRIEQPDGTYYPHRGTIVFVDNQIDPNTGSVAVRARFPNPEQLLVQGQYARVSILVFTGRESIKPLVPQSAVMEDMQGRYVYVVGEGNVAEKRYLELGQREGELWAVEKGLAAGESVIVNGLQRVVADKPVTPQNTPRNPYDQEAPPQPPPPGQGELPPSAGGTGPATGDSGEPRSIKSESIESESREPERIERPDTGGYDDSK</sequence>
<name>A0ABW1YQV6_9GAMM</name>
<dbReference type="Proteomes" id="UP001596425">
    <property type="component" value="Unassembled WGS sequence"/>
</dbReference>
<dbReference type="InterPro" id="IPR058626">
    <property type="entry name" value="MdtA-like_b-barrel"/>
</dbReference>
<evidence type="ECO:0000256" key="4">
    <source>
        <dbReference type="SAM" id="MobiDB-lite"/>
    </source>
</evidence>
<dbReference type="InterPro" id="IPR058625">
    <property type="entry name" value="MdtA-like_BSH"/>
</dbReference>
<reference evidence="10" key="1">
    <citation type="journal article" date="2019" name="Int. J. Syst. Evol. Microbiol.">
        <title>The Global Catalogue of Microorganisms (GCM) 10K type strain sequencing project: providing services to taxonomists for standard genome sequencing and annotation.</title>
        <authorList>
            <consortium name="The Broad Institute Genomics Platform"/>
            <consortium name="The Broad Institute Genome Sequencing Center for Infectious Disease"/>
            <person name="Wu L."/>
            <person name="Ma J."/>
        </authorList>
    </citation>
    <scope>NUCLEOTIDE SEQUENCE [LARGE SCALE GENOMIC DNA]</scope>
    <source>
        <strain evidence="10">CGMCC 1.13718</strain>
    </source>
</reference>
<feature type="compositionally biased region" description="Basic and acidic residues" evidence="4">
    <location>
        <begin position="406"/>
        <end position="438"/>
    </location>
</feature>
<dbReference type="InterPro" id="IPR058627">
    <property type="entry name" value="MdtA-like_C"/>
</dbReference>
<evidence type="ECO:0000259" key="6">
    <source>
        <dbReference type="Pfam" id="PF25917"/>
    </source>
</evidence>